<evidence type="ECO:0000313" key="3">
    <source>
        <dbReference type="EMBL" id="EGJ72461.1"/>
    </source>
</evidence>
<feature type="chain" id="PRO_5003309585" evidence="1">
    <location>
        <begin position="19"/>
        <end position="457"/>
    </location>
</feature>
<keyword evidence="1" id="KW-0732">Signal</keyword>
<dbReference type="Proteomes" id="UP000018439">
    <property type="component" value="Chromosome"/>
</dbReference>
<sequence>MKKLLLILTVLISTPCLGQNLEGSWKGIIEIQGTKLNLVFNFKEAGGNWSATMDSPDQGGFGIPMDEVTINQNKVLVKSKALQLTYEGTITKDCIEGIFQQSFLQVPLNLKCDTSEASQRPQEPQPPFPYQIENISFPSLDKSITLSGTLTLPDDLKKHPAVVLIAGSGPANRDEEIFGHKPFAVIADYLTRQGLAVLRYDKRGIGESTGSLRKTTTLNLAEDVEASIQFLRNHPNIQSNNIGLIGHSEGGIIAPMVASRDQAISFIVLLAAPGMTGKQILKKQNEESIQRSPITNDQKTKALNVAVQYLDYLAQTSSEGTSTEALHNTLDSIISINLAEDIFPQVSREEMIKSTNNNWIIYFLNLDPSEYLKKVHCPILALNGTKDIQVEANSNLERIESSVKNKELLTVKKYLNLNHLFQKAETGAINEYAQIQETFSEDVLKDILTWISRYIKF</sequence>
<dbReference type="Pfam" id="PF12146">
    <property type="entry name" value="Hydrolase_4"/>
    <property type="match status" value="1"/>
</dbReference>
<evidence type="ECO:0000259" key="2">
    <source>
        <dbReference type="Pfam" id="PF12146"/>
    </source>
</evidence>
<dbReference type="STRING" id="679937.Bcop_2303"/>
<dbReference type="Gene3D" id="3.40.50.1820">
    <property type="entry name" value="alpha/beta hydrolase"/>
    <property type="match status" value="1"/>
</dbReference>
<evidence type="ECO:0000256" key="1">
    <source>
        <dbReference type="SAM" id="SignalP"/>
    </source>
</evidence>
<dbReference type="AlphaFoldDB" id="F3ZV03"/>
<keyword evidence="4" id="KW-1185">Reference proteome</keyword>
<dbReference type="PANTHER" id="PTHR43265">
    <property type="entry name" value="ESTERASE ESTD"/>
    <property type="match status" value="1"/>
</dbReference>
<dbReference type="HOGENOM" id="CLU_033707_2_0_10"/>
<evidence type="ECO:0000313" key="4">
    <source>
        <dbReference type="Proteomes" id="UP000018439"/>
    </source>
</evidence>
<dbReference type="InterPro" id="IPR029058">
    <property type="entry name" value="AB_hydrolase_fold"/>
</dbReference>
<dbReference type="SUPFAM" id="SSF53474">
    <property type="entry name" value="alpha/beta-Hydrolases"/>
    <property type="match status" value="1"/>
</dbReference>
<feature type="signal peptide" evidence="1">
    <location>
        <begin position="1"/>
        <end position="18"/>
    </location>
</feature>
<dbReference type="GO" id="GO:0052689">
    <property type="term" value="F:carboxylic ester hydrolase activity"/>
    <property type="evidence" value="ECO:0007669"/>
    <property type="project" value="TreeGrafter"/>
</dbReference>
<dbReference type="OrthoDB" id="9809549at2"/>
<gene>
    <name evidence="3" type="ORF">Bcop_2303</name>
</gene>
<proteinExistence type="predicted"/>
<feature type="domain" description="Serine aminopeptidase S33" evidence="2">
    <location>
        <begin position="184"/>
        <end position="279"/>
    </location>
</feature>
<dbReference type="eggNOG" id="COG1073">
    <property type="taxonomic scope" value="Bacteria"/>
</dbReference>
<dbReference type="InterPro" id="IPR053145">
    <property type="entry name" value="AB_hydrolase_Est10"/>
</dbReference>
<dbReference type="PANTHER" id="PTHR43265:SF1">
    <property type="entry name" value="ESTERASE ESTD"/>
    <property type="match status" value="1"/>
</dbReference>
<name>F3ZV03_9BACE</name>
<dbReference type="EMBL" id="CM001167">
    <property type="protein sequence ID" value="EGJ72461.1"/>
    <property type="molecule type" value="Genomic_DNA"/>
</dbReference>
<dbReference type="InterPro" id="IPR022742">
    <property type="entry name" value="Hydrolase_4"/>
</dbReference>
<organism evidence="3 4">
    <name type="scientific">Bacteroides coprosuis DSM 18011</name>
    <dbReference type="NCBI Taxonomy" id="679937"/>
    <lineage>
        <taxon>Bacteria</taxon>
        <taxon>Pseudomonadati</taxon>
        <taxon>Bacteroidota</taxon>
        <taxon>Bacteroidia</taxon>
        <taxon>Bacteroidales</taxon>
        <taxon>Bacteroidaceae</taxon>
        <taxon>Bacteroides</taxon>
    </lineage>
</organism>
<accession>F3ZV03</accession>
<protein>
    <submittedName>
        <fullName evidence="3">Alpha/beta hydrolase fold protein</fullName>
    </submittedName>
</protein>
<reference evidence="3 4" key="1">
    <citation type="journal article" date="2011" name="Stand. Genomic Sci.">
        <title>Non-contiguous finished genome sequence of Bacteroides coprosuis type strain (PC139).</title>
        <authorList>
            <person name="Land M."/>
            <person name="Held B."/>
            <person name="Gronow S."/>
            <person name="Abt B."/>
            <person name="Lucas S."/>
            <person name="Del Rio T.G."/>
            <person name="Nolan M."/>
            <person name="Tice H."/>
            <person name="Cheng J.F."/>
            <person name="Pitluck S."/>
            <person name="Liolios K."/>
            <person name="Pagani I."/>
            <person name="Ivanova N."/>
            <person name="Mavromatis K."/>
            <person name="Mikhailova N."/>
            <person name="Pati A."/>
            <person name="Tapia R."/>
            <person name="Han C."/>
            <person name="Goodwin L."/>
            <person name="Chen A."/>
            <person name="Palaniappan K."/>
            <person name="Hauser L."/>
            <person name="Brambilla E.M."/>
            <person name="Rohde M."/>
            <person name="Goker M."/>
            <person name="Detter J.C."/>
            <person name="Woyke T."/>
            <person name="Bristow J."/>
            <person name="Eisen J.A."/>
            <person name="Markowitz V."/>
            <person name="Hugenholtz P."/>
            <person name="Kyrpides N.C."/>
            <person name="Klenk H.P."/>
            <person name="Lapidus A."/>
        </authorList>
    </citation>
    <scope>NUCLEOTIDE SEQUENCE</scope>
    <source>
        <strain evidence="3 4">DSM 18011</strain>
    </source>
</reference>
<keyword evidence="3" id="KW-0378">Hydrolase</keyword>